<evidence type="ECO:0000313" key="3">
    <source>
        <dbReference type="Proteomes" id="UP000185161"/>
    </source>
</evidence>
<dbReference type="STRING" id="93064.BRX40_00030"/>
<accession>A0A1L6J540</accession>
<dbReference type="SUPFAM" id="SSF53328">
    <property type="entry name" value="Formyltransferase"/>
    <property type="match status" value="1"/>
</dbReference>
<sequence>MAILPVSRGGEGSPLDIRRSRSRVTKSHAQGVRLIGVTAHYASAALDEGPIIHQPVESATDMRQ</sequence>
<feature type="region of interest" description="Disordered" evidence="1">
    <location>
        <begin position="1"/>
        <end position="24"/>
    </location>
</feature>
<evidence type="ECO:0000313" key="2">
    <source>
        <dbReference type="EMBL" id="APR51029.1"/>
    </source>
</evidence>
<proteinExistence type="predicted"/>
<keyword evidence="3" id="KW-1185">Reference proteome</keyword>
<name>A0A1L6J540_9SPHN</name>
<reference evidence="3" key="1">
    <citation type="submission" date="2016-12" db="EMBL/GenBank/DDBJ databases">
        <title>Whole genome sequencing of Sphingomonas sp. ABOJV.</title>
        <authorList>
            <person name="Conlan S."/>
            <person name="Thomas P.J."/>
            <person name="Mullikin J."/>
            <person name="Palmore T.N."/>
            <person name="Frank K.M."/>
            <person name="Segre J.A."/>
        </authorList>
    </citation>
    <scope>NUCLEOTIDE SEQUENCE [LARGE SCALE GENOMIC DNA]</scope>
    <source>
        <strain evidence="3">ABOJV</strain>
    </source>
</reference>
<dbReference type="KEGG" id="skr:BRX40_00030"/>
<dbReference type="EMBL" id="CP018820">
    <property type="protein sequence ID" value="APR51029.1"/>
    <property type="molecule type" value="Genomic_DNA"/>
</dbReference>
<dbReference type="AlphaFoldDB" id="A0A1L6J540"/>
<evidence type="ECO:0000256" key="1">
    <source>
        <dbReference type="SAM" id="MobiDB-lite"/>
    </source>
</evidence>
<gene>
    <name evidence="2" type="ORF">BRX40_00030</name>
</gene>
<protein>
    <submittedName>
        <fullName evidence="2">Uncharacterized protein</fullName>
    </submittedName>
</protein>
<dbReference type="Gene3D" id="3.40.50.170">
    <property type="entry name" value="Formyl transferase, N-terminal domain"/>
    <property type="match status" value="1"/>
</dbReference>
<dbReference type="InterPro" id="IPR036477">
    <property type="entry name" value="Formyl_transf_N_sf"/>
</dbReference>
<organism evidence="2 3">
    <name type="scientific">Sphingomonas koreensis</name>
    <dbReference type="NCBI Taxonomy" id="93064"/>
    <lineage>
        <taxon>Bacteria</taxon>
        <taxon>Pseudomonadati</taxon>
        <taxon>Pseudomonadota</taxon>
        <taxon>Alphaproteobacteria</taxon>
        <taxon>Sphingomonadales</taxon>
        <taxon>Sphingomonadaceae</taxon>
        <taxon>Sphingomonas</taxon>
    </lineage>
</organism>
<dbReference type="Proteomes" id="UP000185161">
    <property type="component" value="Chromosome"/>
</dbReference>